<protein>
    <submittedName>
        <fullName evidence="1">Uncharacterized protein</fullName>
    </submittedName>
</protein>
<dbReference type="VEuPathDB" id="GiardiaDB:SS50377_28021"/>
<dbReference type="EMBL" id="KI546159">
    <property type="protein sequence ID" value="EST42577.1"/>
    <property type="molecule type" value="Genomic_DNA"/>
</dbReference>
<dbReference type="AlphaFoldDB" id="V6LDL9"/>
<evidence type="ECO:0000313" key="2">
    <source>
        <dbReference type="EMBL" id="KAH0570047.1"/>
    </source>
</evidence>
<evidence type="ECO:0000313" key="3">
    <source>
        <dbReference type="Proteomes" id="UP000018208"/>
    </source>
</evidence>
<reference evidence="1 2" key="1">
    <citation type="journal article" date="2014" name="PLoS Genet.">
        <title>The Genome of Spironucleus salmonicida Highlights a Fish Pathogen Adapted to Fluctuating Environments.</title>
        <authorList>
            <person name="Xu F."/>
            <person name="Jerlstrom-Hultqvist J."/>
            <person name="Einarsson E."/>
            <person name="Astvaldsson A."/>
            <person name="Svard S.G."/>
            <person name="Andersson J.O."/>
        </authorList>
    </citation>
    <scope>NUCLEOTIDE SEQUENCE</scope>
    <source>
        <strain evidence="2">ATCC 50377</strain>
    </source>
</reference>
<organism evidence="1">
    <name type="scientific">Spironucleus salmonicida</name>
    <dbReference type="NCBI Taxonomy" id="348837"/>
    <lineage>
        <taxon>Eukaryota</taxon>
        <taxon>Metamonada</taxon>
        <taxon>Diplomonadida</taxon>
        <taxon>Hexamitidae</taxon>
        <taxon>Hexamitinae</taxon>
        <taxon>Spironucleus</taxon>
    </lineage>
</organism>
<reference evidence="2" key="2">
    <citation type="submission" date="2020-12" db="EMBL/GenBank/DDBJ databases">
        <title>New Spironucleus salmonicida genome in near-complete chromosomes.</title>
        <authorList>
            <person name="Xu F."/>
            <person name="Kurt Z."/>
            <person name="Jimenez-Gonzalez A."/>
            <person name="Astvaldsson A."/>
            <person name="Andersson J.O."/>
            <person name="Svard S.G."/>
        </authorList>
    </citation>
    <scope>NUCLEOTIDE SEQUENCE</scope>
    <source>
        <strain evidence="2">ATCC 50377</strain>
    </source>
</reference>
<keyword evidence="3" id="KW-1185">Reference proteome</keyword>
<dbReference type="Proteomes" id="UP000018208">
    <property type="component" value="Unassembled WGS sequence"/>
</dbReference>
<evidence type="ECO:0000313" key="1">
    <source>
        <dbReference type="EMBL" id="EST42577.1"/>
    </source>
</evidence>
<accession>V6LDL9</accession>
<gene>
    <name evidence="1" type="ORF">SS50377_17894</name>
    <name evidence="2" type="ORF">SS50377_28021</name>
</gene>
<proteinExistence type="predicted"/>
<sequence length="134" mass="15579">MGTSSSIYFDDTTSVANLQDTVFEAIQHTNDKKQYTPLQPQKQLKQLNQYRKIKITSTIYPQQQPQMQSDVSFTLQLSQIKDEILEQILAVILEEIRLPKELIFIKLPNIRELVFQFEGHKEIVEKMLVDVGVI</sequence>
<dbReference type="EMBL" id="AUWU02000008">
    <property type="protein sequence ID" value="KAH0570047.1"/>
    <property type="molecule type" value="Genomic_DNA"/>
</dbReference>
<name>V6LDL9_9EUKA</name>